<name>A0ABT9IV30_9BACL</name>
<dbReference type="PANTHER" id="PTHR43371:SF1">
    <property type="entry name" value="RIBONUCLEOSIDE-DIPHOSPHATE REDUCTASE"/>
    <property type="match status" value="1"/>
</dbReference>
<keyword evidence="5" id="KW-0846">Cobalamin</keyword>
<evidence type="ECO:0000256" key="9">
    <source>
        <dbReference type="ARBA" id="ARBA00023285"/>
    </source>
</evidence>
<evidence type="ECO:0000256" key="10">
    <source>
        <dbReference type="ARBA" id="ARBA00025437"/>
    </source>
</evidence>
<evidence type="ECO:0000256" key="1">
    <source>
        <dbReference type="ARBA" id="ARBA00001922"/>
    </source>
</evidence>
<evidence type="ECO:0000259" key="13">
    <source>
        <dbReference type="Pfam" id="PF02867"/>
    </source>
</evidence>
<dbReference type="Proteomes" id="UP001231941">
    <property type="component" value="Unassembled WGS sequence"/>
</dbReference>
<comment type="function">
    <text evidence="10">Catalyzes the reduction of ribonucleotides to deoxyribonucleotides. May function to provide a pool of deoxyribonucleotide precursors for DNA repair during oxygen limitation and/or for immediate growth after restoration of oxygen.</text>
</comment>
<protein>
    <recommendedName>
        <fullName evidence="4">Vitamin B12-dependent ribonucleotide reductase</fullName>
        <ecNumber evidence="3">1.17.4.1</ecNumber>
    </recommendedName>
    <alternativeName>
        <fullName evidence="11">Ribonucleoside-diphosphate reductase NrdJ</fullName>
    </alternativeName>
</protein>
<evidence type="ECO:0000256" key="7">
    <source>
        <dbReference type="ARBA" id="ARBA00022741"/>
    </source>
</evidence>
<evidence type="ECO:0000256" key="8">
    <source>
        <dbReference type="ARBA" id="ARBA00023002"/>
    </source>
</evidence>
<keyword evidence="7" id="KW-0547">Nucleotide-binding</keyword>
<comment type="caution">
    <text evidence="15">The sequence shown here is derived from an EMBL/GenBank/DDBJ whole genome shotgun (WGS) entry which is preliminary data.</text>
</comment>
<dbReference type="Pfam" id="PF02867">
    <property type="entry name" value="Ribonuc_red_lgC"/>
    <property type="match status" value="1"/>
</dbReference>
<dbReference type="EMBL" id="JAVAMP010000001">
    <property type="protein sequence ID" value="MDP5273200.1"/>
    <property type="molecule type" value="Genomic_DNA"/>
</dbReference>
<reference evidence="15 16" key="1">
    <citation type="submission" date="2023-08" db="EMBL/GenBank/DDBJ databases">
        <authorList>
            <person name="Park J.-S."/>
        </authorList>
    </citation>
    <scope>NUCLEOTIDE SEQUENCE [LARGE SCALE GENOMIC DNA]</scope>
    <source>
        <strain evidence="15 16">2205SS18-9</strain>
    </source>
</reference>
<dbReference type="Pfam" id="PF12637">
    <property type="entry name" value="TSCPD"/>
    <property type="match status" value="1"/>
</dbReference>
<evidence type="ECO:0000313" key="15">
    <source>
        <dbReference type="EMBL" id="MDP5273200.1"/>
    </source>
</evidence>
<dbReference type="InterPro" id="IPR024434">
    <property type="entry name" value="TSCPD_dom"/>
</dbReference>
<feature type="domain" description="TSCPD" evidence="14">
    <location>
        <begin position="148"/>
        <end position="206"/>
    </location>
</feature>
<keyword evidence="8" id="KW-0560">Oxidoreductase</keyword>
<keyword evidence="6" id="KW-0237">DNA synthesis</keyword>
<dbReference type="SUPFAM" id="SSF51998">
    <property type="entry name" value="PFL-like glycyl radical enzymes"/>
    <property type="match status" value="1"/>
</dbReference>
<evidence type="ECO:0000256" key="2">
    <source>
        <dbReference type="ARBA" id="ARBA00007405"/>
    </source>
</evidence>
<keyword evidence="16" id="KW-1185">Reference proteome</keyword>
<dbReference type="InterPro" id="IPR050862">
    <property type="entry name" value="RdRp_reductase_class-2"/>
</dbReference>
<evidence type="ECO:0000256" key="12">
    <source>
        <dbReference type="ARBA" id="ARBA00047754"/>
    </source>
</evidence>
<comment type="similarity">
    <text evidence="2">Belongs to the ribonucleoside diphosphate reductase class-2 family.</text>
</comment>
<evidence type="ECO:0000256" key="6">
    <source>
        <dbReference type="ARBA" id="ARBA00022634"/>
    </source>
</evidence>
<feature type="domain" description="Ribonucleotide reductase large subunit C-terminal" evidence="13">
    <location>
        <begin position="35"/>
        <end position="108"/>
    </location>
</feature>
<comment type="catalytic activity">
    <reaction evidence="12">
        <text>a 2'-deoxyribonucleoside 5'-diphosphate + [thioredoxin]-disulfide + H2O = a ribonucleoside 5'-diphosphate + [thioredoxin]-dithiol</text>
        <dbReference type="Rhea" id="RHEA:23252"/>
        <dbReference type="Rhea" id="RHEA-COMP:10698"/>
        <dbReference type="Rhea" id="RHEA-COMP:10700"/>
        <dbReference type="ChEBI" id="CHEBI:15377"/>
        <dbReference type="ChEBI" id="CHEBI:29950"/>
        <dbReference type="ChEBI" id="CHEBI:50058"/>
        <dbReference type="ChEBI" id="CHEBI:57930"/>
        <dbReference type="ChEBI" id="CHEBI:73316"/>
        <dbReference type="EC" id="1.17.4.1"/>
    </reaction>
</comment>
<evidence type="ECO:0000256" key="3">
    <source>
        <dbReference type="ARBA" id="ARBA00012274"/>
    </source>
</evidence>
<sequence length="213" mass="23728">MEPFFALSWRRNSWLGSTKDYLGKAKEWLESHPGEDLPDYFVSAMCVEKDGTPKITPKQHVDVQAVIQKHNDSAISKTTNVPANFTIEQTKELYKYGYEQGLVGLTIYRDGSRDKQVLSVDTGSENETLNVQNNEQINDSTTQNNERRPQILKGSTIETLTPFGNAYLTINENERQEIEEVFIKLGKAGADISAIADGLAIAITGMASPRISN</sequence>
<organism evidence="15 16">
    <name type="scientific">Chengkuizengella axinellae</name>
    <dbReference type="NCBI Taxonomy" id="3064388"/>
    <lineage>
        <taxon>Bacteria</taxon>
        <taxon>Bacillati</taxon>
        <taxon>Bacillota</taxon>
        <taxon>Bacilli</taxon>
        <taxon>Bacillales</taxon>
        <taxon>Paenibacillaceae</taxon>
        <taxon>Chengkuizengella</taxon>
    </lineage>
</organism>
<dbReference type="PANTHER" id="PTHR43371">
    <property type="entry name" value="VITAMIN B12-DEPENDENT RIBONUCLEOTIDE REDUCTASE"/>
    <property type="match status" value="1"/>
</dbReference>
<evidence type="ECO:0000256" key="5">
    <source>
        <dbReference type="ARBA" id="ARBA00022628"/>
    </source>
</evidence>
<evidence type="ECO:0000256" key="4">
    <source>
        <dbReference type="ARBA" id="ARBA00014409"/>
    </source>
</evidence>
<dbReference type="InterPro" id="IPR000788">
    <property type="entry name" value="RNR_lg_C"/>
</dbReference>
<evidence type="ECO:0000256" key="11">
    <source>
        <dbReference type="ARBA" id="ARBA00033050"/>
    </source>
</evidence>
<evidence type="ECO:0000313" key="16">
    <source>
        <dbReference type="Proteomes" id="UP001231941"/>
    </source>
</evidence>
<comment type="cofactor">
    <cofactor evidence="1">
        <name>adenosylcob(III)alamin</name>
        <dbReference type="ChEBI" id="CHEBI:18408"/>
    </cofactor>
</comment>
<keyword evidence="9" id="KW-0170">Cobalt</keyword>
<gene>
    <name evidence="15" type="ORF">Q5Y73_03720</name>
</gene>
<dbReference type="EC" id="1.17.4.1" evidence="3"/>
<dbReference type="Gene3D" id="3.20.70.20">
    <property type="match status" value="1"/>
</dbReference>
<accession>A0ABT9IV30</accession>
<proteinExistence type="inferred from homology"/>
<evidence type="ECO:0000259" key="14">
    <source>
        <dbReference type="Pfam" id="PF12637"/>
    </source>
</evidence>